<accession>A0A7R9L9X6</accession>
<sequence>MSASNAEDFPSQMKQPIRDLHQSLADLKQCLHTFNANYKNMKSASTDPLSKARVELTTAYAMNSLFWIYLTTKGVNPHEHPIKDEITRLKSYAQRIQDIEDKQKAAKVDTNAAKRFIRSALWEPKDQSKSESNRNKRKLSDESWNEDKTTIESTSDPIKHKRHKK</sequence>
<dbReference type="PANTHER" id="PTHR15341:SF3">
    <property type="entry name" value="NUCLEAR NUCLEIC ACID-BINDING PROTEIN C1D"/>
    <property type="match status" value="1"/>
</dbReference>
<dbReference type="GO" id="GO:0005737">
    <property type="term" value="C:cytoplasm"/>
    <property type="evidence" value="ECO:0007669"/>
    <property type="project" value="UniProtKB-SubCell"/>
</dbReference>
<feature type="coiled-coil region" evidence="8">
    <location>
        <begin position="82"/>
        <end position="109"/>
    </location>
</feature>
<dbReference type="AlphaFoldDB" id="A0A7R9L9X6"/>
<evidence type="ECO:0000256" key="5">
    <source>
        <dbReference type="ARBA" id="ARBA00022884"/>
    </source>
</evidence>
<dbReference type="GO" id="GO:0003723">
    <property type="term" value="F:RNA binding"/>
    <property type="evidence" value="ECO:0007669"/>
    <property type="project" value="UniProtKB-UniRule"/>
</dbReference>
<keyword evidence="5 7" id="KW-0694">RNA-binding</keyword>
<protein>
    <recommendedName>
        <fullName evidence="3 7">Nuclear nucleic acid-binding protein C1D</fullName>
    </recommendedName>
</protein>
<evidence type="ECO:0000313" key="11">
    <source>
        <dbReference type="Proteomes" id="UP000759131"/>
    </source>
</evidence>
<keyword evidence="4 7" id="KW-0698">rRNA processing</keyword>
<evidence type="ECO:0000256" key="6">
    <source>
        <dbReference type="ARBA" id="ARBA00023242"/>
    </source>
</evidence>
<feature type="region of interest" description="Disordered" evidence="9">
    <location>
        <begin position="119"/>
        <end position="165"/>
    </location>
</feature>
<keyword evidence="7" id="KW-0963">Cytoplasm</keyword>
<dbReference type="Pfam" id="PF04000">
    <property type="entry name" value="Sas10_Utp3"/>
    <property type="match status" value="1"/>
</dbReference>
<evidence type="ECO:0000256" key="1">
    <source>
        <dbReference type="ARBA" id="ARBA00004123"/>
    </source>
</evidence>
<name>A0A7R9L9X6_9ACAR</name>
<keyword evidence="8" id="KW-0175">Coiled coil</keyword>
<evidence type="ECO:0000313" key="10">
    <source>
        <dbReference type="EMBL" id="CAD7636458.1"/>
    </source>
</evidence>
<feature type="compositionally biased region" description="Basic and acidic residues" evidence="9">
    <location>
        <begin position="123"/>
        <end position="150"/>
    </location>
</feature>
<comment type="similarity">
    <text evidence="2 7">Belongs to the C1D family.</text>
</comment>
<proteinExistence type="inferred from homology"/>
<keyword evidence="11" id="KW-1185">Reference proteome</keyword>
<dbReference type="InterPro" id="IPR011082">
    <property type="entry name" value="Exosome-assoc_fac/DNA_repair"/>
</dbReference>
<dbReference type="Proteomes" id="UP000759131">
    <property type="component" value="Unassembled WGS sequence"/>
</dbReference>
<comment type="subcellular location">
    <subcellularLocation>
        <location evidence="7">Cytoplasm</location>
    </subcellularLocation>
    <subcellularLocation>
        <location evidence="7">Nucleus</location>
        <location evidence="7">Nucleolus</location>
    </subcellularLocation>
    <subcellularLocation>
        <location evidence="1 7">Nucleus</location>
    </subcellularLocation>
</comment>
<evidence type="ECO:0000256" key="2">
    <source>
        <dbReference type="ARBA" id="ARBA00009154"/>
    </source>
</evidence>
<dbReference type="GO" id="GO:0010468">
    <property type="term" value="P:regulation of gene expression"/>
    <property type="evidence" value="ECO:0007669"/>
    <property type="project" value="TreeGrafter"/>
</dbReference>
<dbReference type="GO" id="GO:0000178">
    <property type="term" value="C:exosome (RNase complex)"/>
    <property type="evidence" value="ECO:0007669"/>
    <property type="project" value="TreeGrafter"/>
</dbReference>
<comment type="function">
    <text evidence="7">Plays a role in the recruitment of the exosome to pre-rRNA to mediate the 3'-5' end processing of the 5.8S rRNA.</text>
</comment>
<dbReference type="EMBL" id="OC873362">
    <property type="protein sequence ID" value="CAD7636458.1"/>
    <property type="molecule type" value="Genomic_DNA"/>
</dbReference>
<evidence type="ECO:0000256" key="8">
    <source>
        <dbReference type="SAM" id="Coils"/>
    </source>
</evidence>
<dbReference type="GO" id="GO:0003677">
    <property type="term" value="F:DNA binding"/>
    <property type="evidence" value="ECO:0007669"/>
    <property type="project" value="UniProtKB-KW"/>
</dbReference>
<keyword evidence="7" id="KW-0238">DNA-binding</keyword>
<keyword evidence="6 7" id="KW-0539">Nucleus</keyword>
<dbReference type="GO" id="GO:0000460">
    <property type="term" value="P:maturation of 5.8S rRNA"/>
    <property type="evidence" value="ECO:0007669"/>
    <property type="project" value="TreeGrafter"/>
</dbReference>
<comment type="subunit">
    <text evidence="7">Monomer and homodimer.</text>
</comment>
<dbReference type="EMBL" id="CAJPIZ010018787">
    <property type="protein sequence ID" value="CAG2116689.1"/>
    <property type="molecule type" value="Genomic_DNA"/>
</dbReference>
<dbReference type="OrthoDB" id="1421013at2759"/>
<gene>
    <name evidence="10" type="ORF">OSB1V03_LOCUS16648</name>
</gene>
<dbReference type="PANTHER" id="PTHR15341">
    <property type="entry name" value="SUN-COR STEROID HORMONE RECEPTOR CO-REPRESSOR"/>
    <property type="match status" value="1"/>
</dbReference>
<dbReference type="InterPro" id="IPR007146">
    <property type="entry name" value="Sas10/Utp3/C1D"/>
</dbReference>
<reference evidence="10" key="1">
    <citation type="submission" date="2020-11" db="EMBL/GenBank/DDBJ databases">
        <authorList>
            <person name="Tran Van P."/>
        </authorList>
    </citation>
    <scope>NUCLEOTIDE SEQUENCE</scope>
</reference>
<evidence type="ECO:0000256" key="9">
    <source>
        <dbReference type="SAM" id="MobiDB-lite"/>
    </source>
</evidence>
<evidence type="ECO:0000256" key="4">
    <source>
        <dbReference type="ARBA" id="ARBA00022552"/>
    </source>
</evidence>
<evidence type="ECO:0000256" key="7">
    <source>
        <dbReference type="RuleBase" id="RU368003"/>
    </source>
</evidence>
<organism evidence="10">
    <name type="scientific">Medioppia subpectinata</name>
    <dbReference type="NCBI Taxonomy" id="1979941"/>
    <lineage>
        <taxon>Eukaryota</taxon>
        <taxon>Metazoa</taxon>
        <taxon>Ecdysozoa</taxon>
        <taxon>Arthropoda</taxon>
        <taxon>Chelicerata</taxon>
        <taxon>Arachnida</taxon>
        <taxon>Acari</taxon>
        <taxon>Acariformes</taxon>
        <taxon>Sarcoptiformes</taxon>
        <taxon>Oribatida</taxon>
        <taxon>Brachypylina</taxon>
        <taxon>Oppioidea</taxon>
        <taxon>Oppiidae</taxon>
        <taxon>Medioppia</taxon>
    </lineage>
</organism>
<dbReference type="GO" id="GO:0005730">
    <property type="term" value="C:nucleolus"/>
    <property type="evidence" value="ECO:0007669"/>
    <property type="project" value="UniProtKB-SubCell"/>
</dbReference>
<evidence type="ECO:0000256" key="3">
    <source>
        <dbReference type="ARBA" id="ARBA00015212"/>
    </source>
</evidence>